<sequence>MTSRADRLAKFFSLILSGKRTVTTVENFTLLLESIQDLSDHAACAERIIASPSARTAIHTGIRFNTKPDFLNIHTSSLIHYLIDPAVKKLCNGQILHDFLDLIVEPPTVWNAFMEAFLGGQLTEPATEAFVWLLIEILGRSSVSQIDVLGDAKRVGNNDFLLRATSPETRRYGRKLLQILQLRTSNTVVQDVNYIPGGRHDNDHADFHQIAIYPTHDEFRSSDKPFYRRAEEIQQLPVEARVAGHLDNQFRLLREDMLSEIREELRFTGGKKKKRRIATLLQGLFLDQVFCGTDKRRSPCGLVISCIQGLETLTSRGKEERKTFLKSDRGYLRHQSFGCLLRGQEIISFAALDRQVDYLLESPPRITLRVIGDEAARKTLSYFKLYKDIQFLLVDAPVFAYEPILRRLKEKVDLPLSSDLLSYERDSAISHSDAFPLALADALGDEYTQLQDILKTEKPIILDPSQKESLISGLTQSVSLIQGPPGTGKSFVGALIAKALFIHSKETILVMCYTNHALDQFLEDLMDIGITSSAIVRLGSKSSQRTESLSLFAQQSNYHRTSAQWQRIDELNGKFKALEEELNTAFSAYLNFKLNYATMIEFLEFEEPAFFEAFMPPVELEGMALVGAGGESVTGKYLFERWSQGKSHSMPSLSHLNEQARQVWEMDTSARQSKITCWSEMLLEEQVANVQSLITRMDNCQEKLAEMWSEKKRDILLSKRIIGCTTTAAAMNAKDISAISPGIVLLEEAGEILESHVLTALGSHTKQLIMIGDHQQLRPKINNYALSVENGSGYDLNRSLFERLVEAGYPHSTLAKQHRMVPEISSLVRSLTYPDLLDDDKTLNRPAPRGLQDRVIFLDHTHAENNLRDVSDRNDVGGTGSKQNSFEVQLVLKIIKYLGQQGYGTDKLVVLTPYLGQLHLLREELRRETDPVLNDLDSYDLVRAGLISQASARHIKRPIKLSTIDNYQGEESEIVIATLTRGNKDGDIGFMSAPQRLNVLLSRARDVLIMIGNSKTFIKSRKGNEVWKPFINQLQENGHLYDGFPVKCEQHPQRTAVLGAPNDFDKLCPDGGCDQPCGTKLSCGLHDCPHKCHQLSDHSKMDCYKVVDWTCTLNHKVTRPCFQQKNACHHCAEEDKELERRRERDMQLDLDREAKQKAYARQLALIKEEIAHERRLQKEYQDEEERQRTLKQQQQDLERLKDRATAQSQQNHLVADDTDEQHTSPSEDHTQGTASKTGPSESTNDPDVLKALSSAEQDWDYQKQYEWAQSEELDKLMAMIGLESIKTKFLAIKSQVDAAVRQKVDFKGERFGSVLLGNPGTGKTTVARLYAKFLTSMGIIPGSFIVETTGSRLANGGVSGCEKQINNILNNGGGVLFIDEAYQLAQGSGNGSQVLDFLLAEIENLTGKVVVVLAGYRRQMEKFFAHNPGLPSRFPHEVVFEDYTEAELRLILRYQINKKFQGRMKAEQGMSGLYCRIVARRISRQRGHEGFGNARTVENALATILQRQAKRLSRERRKKVSPDDLLLTKEDLIGPEPSKALNGCAAWGKLQSMIGLASVKNTVRALLDSIQSNYERELKEEPLVEFTLNRVFLGSPGTGKTSVAKLYGEILVDIGYLSNGEVIVKNPANFVGSVLGQSEQNTKGILASTLGKVLVIDEAYGLSGGGGRKGGGFQTDPYKTAVVDTIVAEVQSNPGDDRCVLLLGYQDQMTEMFQNVNPGLSRRFPMDSAFIFEDFSDDELGKILDLKLKQQGFEVCKKGRKVALEILARARNRPHFGNAGEIDILLNGAKIRQQQRRSSGSKSSASNRLEPQDLDPEYDRGERTETNIPMLFQDIVGCETIVNKLEGYRQTVKNMRDLDMDPKEQVPFNFLFRGPPGTGKTSTARKMGKVYYDMGLLSSAEVIESSATDLVGEYIGHTGPKTQDLLEKALGKVILIDEAYRLAEGQFAKEAMDEIVDCITKPKFFQKLIIILAGYDKDINRLMAINPGLTSRFPEELEFAGLSPNDCIQLLTKLLQKQKSKLQSKVHSFNMDSLESPRPEFGRQIMDRFSILTQTANWANARDVQTLGKAIFGEALRSMQNKELLISETLILSKVDGMISGRTSRATEVSSPKNGITDLLQRQAFNRQPAHPVLTTTPGPPVALETTEEKKDVPPPASESPPNTAPRDAGVSDDVWQQLEQDKQAEKEAESQHQTLVNEERMAEKALQELPEPPEDDSDPDDEAKREHERRRLEELKRRARLEELRREREEKEKARREEQRIQQKLRQMGVCVAGFRWIKQASGYRCAGGSHYISNEALGI</sequence>
<feature type="domain" description="AAA+ ATPase" evidence="6">
    <location>
        <begin position="1587"/>
        <end position="1707"/>
    </location>
</feature>
<evidence type="ECO:0000256" key="3">
    <source>
        <dbReference type="ARBA" id="ARBA00022806"/>
    </source>
</evidence>
<dbReference type="InterPro" id="IPR050773">
    <property type="entry name" value="CbxX/CfxQ_RuBisCO_ESX"/>
</dbReference>
<dbReference type="GeneID" id="64969776"/>
<proteinExistence type="inferred from homology"/>
<accession>A0A7R7XE56</accession>
<evidence type="ECO:0000256" key="2">
    <source>
        <dbReference type="ARBA" id="ARBA00022741"/>
    </source>
</evidence>
<comment type="similarity">
    <text evidence="1">Belongs to the CbxX/CfxQ family.</text>
</comment>
<feature type="region of interest" description="Disordered" evidence="5">
    <location>
        <begin position="2126"/>
        <end position="2170"/>
    </location>
</feature>
<keyword evidence="2" id="KW-0547">Nucleotide-binding</keyword>
<feature type="region of interest" description="Disordered" evidence="5">
    <location>
        <begin position="1793"/>
        <end position="1821"/>
    </location>
</feature>
<feature type="compositionally biased region" description="Basic and acidic residues" evidence="5">
    <location>
        <begin position="2223"/>
        <end position="2262"/>
    </location>
</feature>
<keyword evidence="4" id="KW-0067">ATP-binding</keyword>
<dbReference type="Pfam" id="PF13087">
    <property type="entry name" value="AAA_12"/>
    <property type="match status" value="1"/>
</dbReference>
<feature type="compositionally biased region" description="Acidic residues" evidence="5">
    <location>
        <begin position="2212"/>
        <end position="2222"/>
    </location>
</feature>
<feature type="compositionally biased region" description="Low complexity" evidence="5">
    <location>
        <begin position="1796"/>
        <end position="1806"/>
    </location>
</feature>
<dbReference type="FunFam" id="1.10.8.60:FF:000160">
    <property type="entry name" value="WGS project CABT00000000 data, contig 2.55"/>
    <property type="match status" value="1"/>
</dbReference>
<dbReference type="PANTHER" id="PTHR43392:SF2">
    <property type="entry name" value="AAA-TYPE ATPASE FAMILY PROTEIN _ ANKYRIN REPEAT FAMILY PROTEIN"/>
    <property type="match status" value="1"/>
</dbReference>
<dbReference type="Proteomes" id="UP000654913">
    <property type="component" value="Chromosome 2"/>
</dbReference>
<dbReference type="InterPro" id="IPR000641">
    <property type="entry name" value="CbxX/CfxQ"/>
</dbReference>
<feature type="compositionally biased region" description="Basic and acidic residues" evidence="5">
    <location>
        <begin position="1220"/>
        <end position="1230"/>
    </location>
</feature>
<dbReference type="Pfam" id="PF17866">
    <property type="entry name" value="AAA_lid_6"/>
    <property type="match status" value="2"/>
</dbReference>
<dbReference type="InterPro" id="IPR027417">
    <property type="entry name" value="P-loop_NTPase"/>
</dbReference>
<reference evidence="7" key="1">
    <citation type="submission" date="2021-01" db="EMBL/GenBank/DDBJ databases">
        <authorList>
            <consortium name="Aspergillus puulaauensis MK2 genome sequencing consortium"/>
            <person name="Kazuki M."/>
            <person name="Futagami T."/>
        </authorList>
    </citation>
    <scope>NUCLEOTIDE SEQUENCE</scope>
    <source>
        <strain evidence="7">MK2</strain>
    </source>
</reference>
<evidence type="ECO:0000313" key="8">
    <source>
        <dbReference type="Proteomes" id="UP000654913"/>
    </source>
</evidence>
<dbReference type="Pfam" id="PF00004">
    <property type="entry name" value="AAA"/>
    <property type="match status" value="3"/>
</dbReference>
<keyword evidence="3" id="KW-0378">Hydrolase</keyword>
<keyword evidence="3" id="KW-0347">Helicase</keyword>
<keyword evidence="8" id="KW-1185">Reference proteome</keyword>
<dbReference type="InterPro" id="IPR041679">
    <property type="entry name" value="DNA2/NAM7-like_C"/>
</dbReference>
<feature type="domain" description="AAA+ ATPase" evidence="6">
    <location>
        <begin position="1866"/>
        <end position="1999"/>
    </location>
</feature>
<feature type="region of interest" description="Disordered" evidence="5">
    <location>
        <begin position="1178"/>
        <end position="1247"/>
    </location>
</feature>
<feature type="compositionally biased region" description="Basic and acidic residues" evidence="5">
    <location>
        <begin position="1178"/>
        <end position="1188"/>
    </location>
</feature>
<name>A0A7R7XE56_9EURO</name>
<dbReference type="Gene3D" id="1.10.8.60">
    <property type="match status" value="2"/>
</dbReference>
<dbReference type="FunFam" id="3.40.50.300:FF:001660">
    <property type="entry name" value="NF-X1 finger and helicase protein, putative"/>
    <property type="match status" value="1"/>
</dbReference>
<dbReference type="GO" id="GO:0016887">
    <property type="term" value="F:ATP hydrolysis activity"/>
    <property type="evidence" value="ECO:0007669"/>
    <property type="project" value="InterPro"/>
</dbReference>
<dbReference type="PANTHER" id="PTHR43392">
    <property type="entry name" value="AAA-TYPE ATPASE FAMILY PROTEIN / ANKYRIN REPEAT FAMILY PROTEIN"/>
    <property type="match status" value="1"/>
</dbReference>
<dbReference type="SMART" id="SM00382">
    <property type="entry name" value="AAA"/>
    <property type="match status" value="4"/>
</dbReference>
<organism evidence="7 8">
    <name type="scientific">Aspergillus puulaauensis</name>
    <dbReference type="NCBI Taxonomy" id="1220207"/>
    <lineage>
        <taxon>Eukaryota</taxon>
        <taxon>Fungi</taxon>
        <taxon>Dikarya</taxon>
        <taxon>Ascomycota</taxon>
        <taxon>Pezizomycotina</taxon>
        <taxon>Eurotiomycetes</taxon>
        <taxon>Eurotiomycetidae</taxon>
        <taxon>Eurotiales</taxon>
        <taxon>Aspergillaceae</taxon>
        <taxon>Aspergillus</taxon>
    </lineage>
</organism>
<dbReference type="GO" id="GO:0004386">
    <property type="term" value="F:helicase activity"/>
    <property type="evidence" value="ECO:0007669"/>
    <property type="project" value="InterPro"/>
</dbReference>
<protein>
    <recommendedName>
        <fullName evidence="6">AAA+ ATPase domain-containing protein</fullName>
    </recommendedName>
</protein>
<evidence type="ECO:0000259" key="6">
    <source>
        <dbReference type="SMART" id="SM00382"/>
    </source>
</evidence>
<dbReference type="GO" id="GO:0005524">
    <property type="term" value="F:ATP binding"/>
    <property type="evidence" value="ECO:0007669"/>
    <property type="project" value="UniProtKB-KW"/>
</dbReference>
<reference evidence="7" key="2">
    <citation type="submission" date="2021-02" db="EMBL/GenBank/DDBJ databases">
        <title>Aspergillus puulaauensis MK2 genome sequence.</title>
        <authorList>
            <person name="Futagami T."/>
            <person name="Mori K."/>
            <person name="Kadooka C."/>
            <person name="Tanaka T."/>
        </authorList>
    </citation>
    <scope>NUCLEOTIDE SEQUENCE</scope>
    <source>
        <strain evidence="7">MK2</strain>
    </source>
</reference>
<dbReference type="InterPro" id="IPR003959">
    <property type="entry name" value="ATPase_AAA_core"/>
</dbReference>
<feature type="domain" description="AAA+ ATPase" evidence="6">
    <location>
        <begin position="475"/>
        <end position="1015"/>
    </location>
</feature>
<dbReference type="InterPro" id="IPR047187">
    <property type="entry name" value="SF1_C_Upf1"/>
</dbReference>
<gene>
    <name evidence="7" type="ORF">APUU_20203S</name>
</gene>
<dbReference type="CDD" id="cd00009">
    <property type="entry name" value="AAA"/>
    <property type="match status" value="2"/>
</dbReference>
<feature type="compositionally biased region" description="Polar residues" evidence="5">
    <location>
        <begin position="1231"/>
        <end position="1245"/>
    </location>
</feature>
<evidence type="ECO:0000256" key="4">
    <source>
        <dbReference type="ARBA" id="ARBA00022840"/>
    </source>
</evidence>
<dbReference type="CDD" id="cd17936">
    <property type="entry name" value="EEXXEc_NFX1"/>
    <property type="match status" value="1"/>
</dbReference>
<dbReference type="FunFam" id="1.10.8.60:FF:000159">
    <property type="entry name" value="p-loop containing nucleoside triphosphate hydrolase protein"/>
    <property type="match status" value="1"/>
</dbReference>
<evidence type="ECO:0000256" key="1">
    <source>
        <dbReference type="ARBA" id="ARBA00010378"/>
    </source>
</evidence>
<dbReference type="InterPro" id="IPR003593">
    <property type="entry name" value="AAA+_ATPase"/>
</dbReference>
<dbReference type="FunFam" id="3.40.50.300:FF:000216">
    <property type="entry name" value="Type VII secretion ATPase EccA"/>
    <property type="match status" value="3"/>
</dbReference>
<dbReference type="SUPFAM" id="SSF52540">
    <property type="entry name" value="P-loop containing nucleoside triphosphate hydrolases"/>
    <property type="match status" value="4"/>
</dbReference>
<dbReference type="InterPro" id="IPR041627">
    <property type="entry name" value="AAA_lid_6"/>
</dbReference>
<dbReference type="EMBL" id="AP024444">
    <property type="protein sequence ID" value="BCS19771.1"/>
    <property type="molecule type" value="Genomic_DNA"/>
</dbReference>
<dbReference type="CDD" id="cd18808">
    <property type="entry name" value="SF1_C_Upf1"/>
    <property type="match status" value="1"/>
</dbReference>
<evidence type="ECO:0000256" key="5">
    <source>
        <dbReference type="SAM" id="MobiDB-lite"/>
    </source>
</evidence>
<dbReference type="InterPro" id="IPR041677">
    <property type="entry name" value="DNA2/NAM7_AAA_11"/>
</dbReference>
<dbReference type="CDD" id="cd06008">
    <property type="entry name" value="NF-X1-zinc-finger"/>
    <property type="match status" value="1"/>
</dbReference>
<dbReference type="KEGG" id="apuu:APUU_20203S"/>
<dbReference type="RefSeq" id="XP_041551965.1">
    <property type="nucleotide sequence ID" value="XM_041698817.1"/>
</dbReference>
<feature type="region of interest" description="Disordered" evidence="5">
    <location>
        <begin position="2203"/>
        <end position="2264"/>
    </location>
</feature>
<dbReference type="Pfam" id="PF13086">
    <property type="entry name" value="AAA_11"/>
    <property type="match status" value="1"/>
</dbReference>
<feature type="domain" description="AAA+ ATPase" evidence="6">
    <location>
        <begin position="1309"/>
        <end position="1444"/>
    </location>
</feature>
<evidence type="ECO:0000313" key="7">
    <source>
        <dbReference type="EMBL" id="BCS19771.1"/>
    </source>
</evidence>
<dbReference type="OrthoDB" id="2423195at2759"/>
<dbReference type="Gene3D" id="3.40.50.300">
    <property type="entry name" value="P-loop containing nucleotide triphosphate hydrolases"/>
    <property type="match status" value="6"/>
</dbReference>
<dbReference type="PRINTS" id="PR00819">
    <property type="entry name" value="CBXCFQXSUPER"/>
</dbReference>